<evidence type="ECO:0000313" key="1">
    <source>
        <dbReference type="EMBL" id="STZ55542.1"/>
    </source>
</evidence>
<sequence length="50" mass="5606">MEYLLDNEKPTPPYQKADCPPPKTSYPCYPLDGQPYGVSAKMANSHSPYD</sequence>
<name>A0A378T409_MORLA</name>
<organism evidence="1 2">
    <name type="scientific">Moraxella lacunata</name>
    <dbReference type="NCBI Taxonomy" id="477"/>
    <lineage>
        <taxon>Bacteria</taxon>
        <taxon>Pseudomonadati</taxon>
        <taxon>Pseudomonadota</taxon>
        <taxon>Gammaproteobacteria</taxon>
        <taxon>Moraxellales</taxon>
        <taxon>Moraxellaceae</taxon>
        <taxon>Moraxella</taxon>
    </lineage>
</organism>
<dbReference type="EMBL" id="UGQU01000001">
    <property type="protein sequence ID" value="STZ55542.1"/>
    <property type="molecule type" value="Genomic_DNA"/>
</dbReference>
<gene>
    <name evidence="1" type="ORF">NCTC10359_00134</name>
</gene>
<reference evidence="1 2" key="1">
    <citation type="submission" date="2018-06" db="EMBL/GenBank/DDBJ databases">
        <authorList>
            <consortium name="Pathogen Informatics"/>
            <person name="Doyle S."/>
        </authorList>
    </citation>
    <scope>NUCLEOTIDE SEQUENCE [LARGE SCALE GENOMIC DNA]</scope>
    <source>
        <strain evidence="1 2">NCTC10359</strain>
    </source>
</reference>
<protein>
    <submittedName>
        <fullName evidence="1">Uncharacterized protein</fullName>
    </submittedName>
</protein>
<dbReference type="Proteomes" id="UP000254437">
    <property type="component" value="Unassembled WGS sequence"/>
</dbReference>
<proteinExistence type="predicted"/>
<dbReference type="RefSeq" id="WP_258556887.1">
    <property type="nucleotide sequence ID" value="NZ_UGQU01000001.1"/>
</dbReference>
<dbReference type="AlphaFoldDB" id="A0A378T409"/>
<accession>A0A378T409</accession>
<evidence type="ECO:0000313" key="2">
    <source>
        <dbReference type="Proteomes" id="UP000254437"/>
    </source>
</evidence>